<evidence type="ECO:0000256" key="2">
    <source>
        <dbReference type="ARBA" id="ARBA00005675"/>
    </source>
</evidence>
<organism evidence="11 12">
    <name type="scientific">Candidatus Daviesbacteria bacterium RIFCSPHIGHO2_02_FULL_43_12</name>
    <dbReference type="NCBI Taxonomy" id="1797776"/>
    <lineage>
        <taxon>Bacteria</taxon>
        <taxon>Candidatus Daviesiibacteriota</taxon>
    </lineage>
</organism>
<comment type="caution">
    <text evidence="11">The sequence shown here is derived from an EMBL/GenBank/DDBJ whole genome shotgun (WGS) entry which is preliminary data.</text>
</comment>
<feature type="transmembrane region" description="Helical" evidence="9">
    <location>
        <begin position="665"/>
        <end position="685"/>
    </location>
</feature>
<protein>
    <recommendedName>
        <fullName evidence="10">Cation-transporting P-type ATPase N-terminal domain-containing protein</fullName>
    </recommendedName>
</protein>
<evidence type="ECO:0000256" key="9">
    <source>
        <dbReference type="SAM" id="Phobius"/>
    </source>
</evidence>
<feature type="transmembrane region" description="Helical" evidence="9">
    <location>
        <begin position="737"/>
        <end position="755"/>
    </location>
</feature>
<dbReference type="Gene3D" id="3.40.1110.10">
    <property type="entry name" value="Calcium-transporting ATPase, cytoplasmic domain N"/>
    <property type="match status" value="1"/>
</dbReference>
<dbReference type="SUPFAM" id="SSF56784">
    <property type="entry name" value="HAD-like"/>
    <property type="match status" value="1"/>
</dbReference>
<dbReference type="InterPro" id="IPR001757">
    <property type="entry name" value="P_typ_ATPase"/>
</dbReference>
<dbReference type="Gene3D" id="2.70.150.10">
    <property type="entry name" value="Calcium-transporting ATPase, cytoplasmic transduction domain A"/>
    <property type="match status" value="1"/>
</dbReference>
<dbReference type="SFLD" id="SFLDS00003">
    <property type="entry name" value="Haloacid_Dehalogenase"/>
    <property type="match status" value="1"/>
</dbReference>
<dbReference type="InterPro" id="IPR018303">
    <property type="entry name" value="ATPase_P-typ_P_site"/>
</dbReference>
<evidence type="ECO:0000256" key="8">
    <source>
        <dbReference type="ARBA" id="ARBA00023136"/>
    </source>
</evidence>
<dbReference type="SUPFAM" id="SSF81660">
    <property type="entry name" value="Metal cation-transporting ATPase, ATP-binding domain N"/>
    <property type="match status" value="1"/>
</dbReference>
<evidence type="ECO:0000256" key="1">
    <source>
        <dbReference type="ARBA" id="ARBA00004141"/>
    </source>
</evidence>
<dbReference type="Proteomes" id="UP000177328">
    <property type="component" value="Unassembled WGS sequence"/>
</dbReference>
<dbReference type="InterPro" id="IPR044492">
    <property type="entry name" value="P_typ_ATPase_HD_dom"/>
</dbReference>
<dbReference type="Pfam" id="PF00689">
    <property type="entry name" value="Cation_ATPase_C"/>
    <property type="match status" value="1"/>
</dbReference>
<dbReference type="Pfam" id="PF13246">
    <property type="entry name" value="Cation_ATPase"/>
    <property type="match status" value="1"/>
</dbReference>
<evidence type="ECO:0000256" key="3">
    <source>
        <dbReference type="ARBA" id="ARBA00022692"/>
    </source>
</evidence>
<dbReference type="GO" id="GO:0016887">
    <property type="term" value="F:ATP hydrolysis activity"/>
    <property type="evidence" value="ECO:0007669"/>
    <property type="project" value="InterPro"/>
</dbReference>
<dbReference type="InterPro" id="IPR008250">
    <property type="entry name" value="ATPase_P-typ_transduc_dom_A_sf"/>
</dbReference>
<comment type="similarity">
    <text evidence="2">Belongs to the cation transport ATPase (P-type) (TC 3.A.3) family. Type IIA subfamily.</text>
</comment>
<dbReference type="InterPro" id="IPR023298">
    <property type="entry name" value="ATPase_P-typ_TM_dom_sf"/>
</dbReference>
<name>A0A1F5KHS3_9BACT</name>
<dbReference type="InterPro" id="IPR023214">
    <property type="entry name" value="HAD_sf"/>
</dbReference>
<dbReference type="PROSITE" id="PS00154">
    <property type="entry name" value="ATPASE_E1_E2"/>
    <property type="match status" value="1"/>
</dbReference>
<dbReference type="InterPro" id="IPR006068">
    <property type="entry name" value="ATPase_P-typ_cation-transptr_C"/>
</dbReference>
<evidence type="ECO:0000256" key="4">
    <source>
        <dbReference type="ARBA" id="ARBA00022741"/>
    </source>
</evidence>
<dbReference type="Gene3D" id="3.40.50.1000">
    <property type="entry name" value="HAD superfamily/HAD-like"/>
    <property type="match status" value="1"/>
</dbReference>
<feature type="transmembrane region" description="Helical" evidence="9">
    <location>
        <begin position="40"/>
        <end position="59"/>
    </location>
</feature>
<evidence type="ECO:0000256" key="7">
    <source>
        <dbReference type="ARBA" id="ARBA00022989"/>
    </source>
</evidence>
<dbReference type="InterPro" id="IPR036412">
    <property type="entry name" value="HAD-like_sf"/>
</dbReference>
<dbReference type="Pfam" id="PF00122">
    <property type="entry name" value="E1-E2_ATPase"/>
    <property type="match status" value="1"/>
</dbReference>
<feature type="transmembrane region" description="Helical" evidence="9">
    <location>
        <begin position="219"/>
        <end position="236"/>
    </location>
</feature>
<dbReference type="PRINTS" id="PR00120">
    <property type="entry name" value="HATPASE"/>
</dbReference>
<evidence type="ECO:0000256" key="6">
    <source>
        <dbReference type="ARBA" id="ARBA00022967"/>
    </source>
</evidence>
<feature type="transmembrane region" description="Helical" evidence="9">
    <location>
        <begin position="767"/>
        <end position="787"/>
    </location>
</feature>
<evidence type="ECO:0000259" key="10">
    <source>
        <dbReference type="SMART" id="SM00831"/>
    </source>
</evidence>
<feature type="transmembrane region" description="Helical" evidence="9">
    <location>
        <begin position="632"/>
        <end position="653"/>
    </location>
</feature>
<dbReference type="PRINTS" id="PR00119">
    <property type="entry name" value="CATATPASE"/>
</dbReference>
<evidence type="ECO:0000256" key="5">
    <source>
        <dbReference type="ARBA" id="ARBA00022840"/>
    </source>
</evidence>
<proteinExistence type="inferred from homology"/>
<dbReference type="GO" id="GO:0005524">
    <property type="term" value="F:ATP binding"/>
    <property type="evidence" value="ECO:0007669"/>
    <property type="project" value="UniProtKB-KW"/>
</dbReference>
<dbReference type="SUPFAM" id="SSF81653">
    <property type="entry name" value="Calcium ATPase, transduction domain A"/>
    <property type="match status" value="1"/>
</dbReference>
<dbReference type="Pfam" id="PF00690">
    <property type="entry name" value="Cation_ATPase_N"/>
    <property type="match status" value="1"/>
</dbReference>
<dbReference type="FunFam" id="3.40.50.1000:FF:000028">
    <property type="entry name" value="Calcium-transporting P-type ATPase, putative"/>
    <property type="match status" value="1"/>
</dbReference>
<reference evidence="11 12" key="1">
    <citation type="journal article" date="2016" name="Nat. Commun.">
        <title>Thousands of microbial genomes shed light on interconnected biogeochemical processes in an aquifer system.</title>
        <authorList>
            <person name="Anantharaman K."/>
            <person name="Brown C.T."/>
            <person name="Hug L.A."/>
            <person name="Sharon I."/>
            <person name="Castelle C.J."/>
            <person name="Probst A.J."/>
            <person name="Thomas B.C."/>
            <person name="Singh A."/>
            <person name="Wilkins M.J."/>
            <person name="Karaoz U."/>
            <person name="Brodie E.L."/>
            <person name="Williams K.H."/>
            <person name="Hubbard S.S."/>
            <person name="Banfield J.F."/>
        </authorList>
    </citation>
    <scope>NUCLEOTIDE SEQUENCE [LARGE SCALE GENOMIC DNA]</scope>
</reference>
<dbReference type="SFLD" id="SFLDF00027">
    <property type="entry name" value="p-type_atpase"/>
    <property type="match status" value="1"/>
</dbReference>
<dbReference type="SUPFAM" id="SSF81665">
    <property type="entry name" value="Calcium ATPase, transmembrane domain M"/>
    <property type="match status" value="1"/>
</dbReference>
<evidence type="ECO:0000313" key="12">
    <source>
        <dbReference type="Proteomes" id="UP000177328"/>
    </source>
</evidence>
<dbReference type="Gene3D" id="1.20.1110.10">
    <property type="entry name" value="Calcium-transporting ATPase, transmembrane domain"/>
    <property type="match status" value="1"/>
</dbReference>
<keyword evidence="7 9" id="KW-1133">Transmembrane helix</keyword>
<evidence type="ECO:0000313" key="11">
    <source>
        <dbReference type="EMBL" id="OGE40462.1"/>
    </source>
</evidence>
<feature type="transmembrane region" description="Helical" evidence="9">
    <location>
        <begin position="65"/>
        <end position="83"/>
    </location>
</feature>
<dbReference type="PANTHER" id="PTHR42861">
    <property type="entry name" value="CALCIUM-TRANSPORTING ATPASE"/>
    <property type="match status" value="1"/>
</dbReference>
<sequence>MNDQPHLSSKEAEKLFLQYGPNELPPPKTTSLFKRLLSQFTNFLSGILLLSAALSFLVGDITDSFLILTILLLNGLLGFWQDYKASREIEELRKLEVLSCRVIRDGQEQEISASKLVPGDLVLVESGSRIPADGSIVRSIQLTTNESSLTGESVSVLKTTQPNENEVFFGTIVVAGRGSFRVTQTGRLTRFGKIAITLSEVKEEDTPLEVAINSLGKKLAFIAVAASGLVFLLAMIRNPHILSNQKALLELVFTSTSLAVAAVPEGLPAVITIILAIGAHRLYKHRSLVRKMASVESLGAATVICTDKTGTLTKNEMRVKNFVPYLPSLRDDLLTASVLCNSASLLLKEDGKDQEFEVLGDTTEGALLLWSKEQKVNYEALRESGKLLDEQPFDSNKRVMSVLWRSSRGTHAFVKGAPEKVIQLCSLSEKEKTRLTDRFQEMAAKGLRVLALAQKETLTLGVLKEMNFLGLFGIADLPRPEAREAITKAHDAGIVTVMITGDNELTAEAIAQEIGLIQEGQEVITGEQLDSLSDEEFSSRLDLIKVYARCSPEHKLRIVQAFQKRGEIVAVTGDGVNDSLALKQAHIGIAMGQMGTDVAKEASDIILLDDNFATIVNAIEQGRLIYNNIVKVIKFLVATNLAEVLVILIAVLLGFPSPLLPIQILWINLVTDGLPALSLAVDHGHSGIMHQKPRPRGGELLNNQRLSYVIVSGLIMAILSVGSFIFAYSWFGLEAGRAVVFTTLIFLQMIFIFILRGKESLVSNRYLLLTVGLVVISQILILTLAPLQGLFKITF</sequence>
<keyword evidence="3 9" id="KW-0812">Transmembrane</keyword>
<keyword evidence="4" id="KW-0547">Nucleotide-binding</keyword>
<dbReference type="SFLD" id="SFLDG00002">
    <property type="entry name" value="C1.7:_P-type_atpase_like"/>
    <property type="match status" value="1"/>
</dbReference>
<dbReference type="SMART" id="SM00831">
    <property type="entry name" value="Cation_ATPase_N"/>
    <property type="match status" value="1"/>
</dbReference>
<dbReference type="NCBIfam" id="TIGR01494">
    <property type="entry name" value="ATPase_P-type"/>
    <property type="match status" value="3"/>
</dbReference>
<dbReference type="InterPro" id="IPR059000">
    <property type="entry name" value="ATPase_P-type_domA"/>
</dbReference>
<feature type="transmembrane region" description="Helical" evidence="9">
    <location>
        <begin position="706"/>
        <end position="731"/>
    </location>
</feature>
<dbReference type="InterPro" id="IPR004014">
    <property type="entry name" value="ATPase_P-typ_cation-transptr_N"/>
</dbReference>
<feature type="domain" description="Cation-transporting P-type ATPase N-terminal" evidence="10">
    <location>
        <begin position="5"/>
        <end position="60"/>
    </location>
</feature>
<accession>A0A1F5KHS3</accession>
<dbReference type="AlphaFoldDB" id="A0A1F5KHS3"/>
<comment type="subcellular location">
    <subcellularLocation>
        <location evidence="1">Membrane</location>
        <topology evidence="1">Multi-pass membrane protein</topology>
    </subcellularLocation>
</comment>
<dbReference type="InterPro" id="IPR023299">
    <property type="entry name" value="ATPase_P-typ_cyto_dom_N"/>
</dbReference>
<keyword evidence="6" id="KW-1278">Translocase</keyword>
<gene>
    <name evidence="11" type="ORF">A3D25_00155</name>
</gene>
<dbReference type="GO" id="GO:0016020">
    <property type="term" value="C:membrane"/>
    <property type="evidence" value="ECO:0007669"/>
    <property type="project" value="UniProtKB-SubCell"/>
</dbReference>
<feature type="transmembrane region" description="Helical" evidence="9">
    <location>
        <begin position="256"/>
        <end position="283"/>
    </location>
</feature>
<keyword evidence="5" id="KW-0067">ATP-binding</keyword>
<dbReference type="EMBL" id="MFDD01000009">
    <property type="protein sequence ID" value="OGE40462.1"/>
    <property type="molecule type" value="Genomic_DNA"/>
</dbReference>
<keyword evidence="8 9" id="KW-0472">Membrane</keyword>